<dbReference type="SUPFAM" id="SSF52768">
    <property type="entry name" value="Arginase/deacetylase"/>
    <property type="match status" value="1"/>
</dbReference>
<proteinExistence type="inferred from homology"/>
<dbReference type="CDD" id="cd11593">
    <property type="entry name" value="Agmatinase-like_2"/>
    <property type="match status" value="1"/>
</dbReference>
<keyword evidence="4" id="KW-0464">Manganese</keyword>
<dbReference type="PANTHER" id="PTHR11358:SF26">
    <property type="entry name" value="GUANIDINO ACID HYDROLASE, MITOCHONDRIAL"/>
    <property type="match status" value="1"/>
</dbReference>
<dbReference type="InterPro" id="IPR023696">
    <property type="entry name" value="Ureohydrolase_dom_sf"/>
</dbReference>
<gene>
    <name evidence="6" type="primary">HGP-17</name>
</gene>
<dbReference type="GO" id="GO:0046872">
    <property type="term" value="F:metal ion binding"/>
    <property type="evidence" value="ECO:0007669"/>
    <property type="project" value="UniProtKB-KW"/>
</dbReference>
<dbReference type="Pfam" id="PF00491">
    <property type="entry name" value="Arginase"/>
    <property type="match status" value="1"/>
</dbReference>
<sequence length="329" mass="36412">MLMGYTDLYMSRSRVALNISDDSKTSVYMLGVPFDSTTSYRPGTRFGPDAIREALANIEFNSIMHDEDGVTLEDVNIVDLGNLKSTTKPDTMVDMLSKVMSELRGKRTLIIVLGGEHLLTLGAYAGMVNDGIVASNDDYASRSKNKKSVGKDNTMLVVFDAHFDLRDEFNDCRLNHATYLRRIVEDNGDDGSNVLHIGARGYSREEIDYAVRSRMNILPARDILFGSSNTIGSDVKRRIIDAVSSYDRLYISIDLDAIDPAFAPGVGTPEPFGLHPLHLLEVLASLVERDKRIACLDVVELCPPYDNGITAVLAAKMILEMILMHVRSL</sequence>
<evidence type="ECO:0000313" key="6">
    <source>
        <dbReference type="EMBL" id="BAE95217.1"/>
    </source>
</evidence>
<feature type="binding site" evidence="4">
    <location>
        <position position="164"/>
    </location>
    <ligand>
        <name>Mn(2+)</name>
        <dbReference type="ChEBI" id="CHEBI:29035"/>
        <label>1</label>
    </ligand>
</feature>
<dbReference type="PROSITE" id="PS51409">
    <property type="entry name" value="ARGINASE_2"/>
    <property type="match status" value="1"/>
</dbReference>
<dbReference type="InterPro" id="IPR020855">
    <property type="entry name" value="Ureohydrolase_Mn_BS"/>
</dbReference>
<dbReference type="AlphaFoldDB" id="Q1ERA9"/>
<dbReference type="PIRSF" id="PIRSF036979">
    <property type="entry name" value="Arginase"/>
    <property type="match status" value="1"/>
</dbReference>
<organism evidence="6">
    <name type="scientific">uncultured Candidatus Nitrosocaldus sp</name>
    <dbReference type="NCBI Taxonomy" id="766501"/>
    <lineage>
        <taxon>Archaea</taxon>
        <taxon>Nitrososphaerota</taxon>
        <taxon>Nitrososphaeria</taxon>
        <taxon>Candidatus Nitrosocaldales</taxon>
        <taxon>Candidatus Nitrosocaldaceae</taxon>
        <taxon>Candidatus Nitrosocaldus</taxon>
        <taxon>environmental samples</taxon>
    </lineage>
</organism>
<evidence type="ECO:0000256" key="3">
    <source>
        <dbReference type="ARBA" id="ARBA00022801"/>
    </source>
</evidence>
<keyword evidence="3 5" id="KW-0378">Hydrolase</keyword>
<evidence type="ECO:0000256" key="5">
    <source>
        <dbReference type="RuleBase" id="RU003684"/>
    </source>
</evidence>
<keyword evidence="2 4" id="KW-0479">Metal-binding</keyword>
<evidence type="ECO:0000256" key="4">
    <source>
        <dbReference type="PIRSR" id="PIRSR036979-1"/>
    </source>
</evidence>
<accession>Q1ERA9</accession>
<dbReference type="PRINTS" id="PR00116">
    <property type="entry name" value="ARGINASE"/>
</dbReference>
<name>Q1ERA9_9ARCH</name>
<comment type="similarity">
    <text evidence="1">Belongs to the arginase family. Agmatinase subfamily.</text>
</comment>
<evidence type="ECO:0000256" key="1">
    <source>
        <dbReference type="ARBA" id="ARBA00009227"/>
    </source>
</evidence>
<dbReference type="GO" id="GO:0033389">
    <property type="term" value="P:putrescine biosynthetic process from arginine, via agmatine"/>
    <property type="evidence" value="ECO:0007669"/>
    <property type="project" value="TreeGrafter"/>
</dbReference>
<dbReference type="PANTHER" id="PTHR11358">
    <property type="entry name" value="ARGINASE/AGMATINASE"/>
    <property type="match status" value="1"/>
</dbReference>
<dbReference type="GO" id="GO:0008783">
    <property type="term" value="F:agmatinase activity"/>
    <property type="evidence" value="ECO:0007669"/>
    <property type="project" value="TreeGrafter"/>
</dbReference>
<reference evidence="6" key="1">
    <citation type="submission" date="2006-01" db="EMBL/GenBank/DDBJ databases">
        <title>uncultured crenarchaeote 31-F-01.</title>
        <authorList>
            <person name="Nunoura T."/>
            <person name="Takami H."/>
            <person name="Oida H."/>
            <person name="Nishi S."/>
            <person name="Shimamura S."/>
            <person name="Takai K."/>
            <person name="Ishino Y."/>
            <person name="Horikoshi K."/>
        </authorList>
    </citation>
    <scope>NUCLEOTIDE SEQUENCE</scope>
</reference>
<dbReference type="EMBL" id="AB246700">
    <property type="protein sequence ID" value="BAE95217.1"/>
    <property type="molecule type" value="Genomic_DNA"/>
</dbReference>
<feature type="binding site" evidence="4">
    <location>
        <position position="254"/>
    </location>
    <ligand>
        <name>Mn(2+)</name>
        <dbReference type="ChEBI" id="CHEBI:29035"/>
        <label>1</label>
    </ligand>
</feature>
<evidence type="ECO:0000256" key="2">
    <source>
        <dbReference type="ARBA" id="ARBA00022723"/>
    </source>
</evidence>
<dbReference type="PROSITE" id="PS01053">
    <property type="entry name" value="ARGINASE_1"/>
    <property type="match status" value="1"/>
</dbReference>
<dbReference type="InterPro" id="IPR006035">
    <property type="entry name" value="Ureohydrolase"/>
</dbReference>
<dbReference type="Gene3D" id="3.40.800.10">
    <property type="entry name" value="Ureohydrolase domain"/>
    <property type="match status" value="1"/>
</dbReference>
<feature type="binding site" evidence="4">
    <location>
        <position position="162"/>
    </location>
    <ligand>
        <name>Mn(2+)</name>
        <dbReference type="ChEBI" id="CHEBI:29035"/>
        <label>1</label>
    </ligand>
</feature>
<feature type="binding site" evidence="4">
    <location>
        <position position="117"/>
    </location>
    <ligand>
        <name>Mn(2+)</name>
        <dbReference type="ChEBI" id="CHEBI:29035"/>
        <label>1</label>
    </ligand>
</feature>
<feature type="binding site" evidence="4">
    <location>
        <position position="256"/>
    </location>
    <ligand>
        <name>Mn(2+)</name>
        <dbReference type="ChEBI" id="CHEBI:29035"/>
        <label>1</label>
    </ligand>
</feature>
<protein>
    <submittedName>
        <fullName evidence="6">Agmatinase</fullName>
    </submittedName>
</protein>
<feature type="binding site" evidence="4">
    <location>
        <position position="160"/>
    </location>
    <ligand>
        <name>Mn(2+)</name>
        <dbReference type="ChEBI" id="CHEBI:29035"/>
        <label>1</label>
    </ligand>
</feature>
<comment type="cofactor">
    <cofactor evidence="4">
        <name>Mn(2+)</name>
        <dbReference type="ChEBI" id="CHEBI:29035"/>
    </cofactor>
    <text evidence="4">Binds 2 manganese ions per subunit.</text>
</comment>